<gene>
    <name evidence="2" type="ORF">ACFPRH_13555</name>
</gene>
<protein>
    <submittedName>
        <fullName evidence="2">ATP-binding protein</fullName>
    </submittedName>
</protein>
<reference evidence="3" key="1">
    <citation type="journal article" date="2019" name="Int. J. Syst. Evol. Microbiol.">
        <title>The Global Catalogue of Microorganisms (GCM) 10K type strain sequencing project: providing services to taxonomists for standard genome sequencing and annotation.</title>
        <authorList>
            <consortium name="The Broad Institute Genomics Platform"/>
            <consortium name="The Broad Institute Genome Sequencing Center for Infectious Disease"/>
            <person name="Wu L."/>
            <person name="Ma J."/>
        </authorList>
    </citation>
    <scope>NUCLEOTIDE SEQUENCE [LARGE SCALE GENOMIC DNA]</scope>
    <source>
        <strain evidence="3">PCU 266</strain>
    </source>
</reference>
<feature type="chain" id="PRO_5045102628" evidence="1">
    <location>
        <begin position="29"/>
        <end position="145"/>
    </location>
</feature>
<organism evidence="2 3">
    <name type="scientific">Streptomyces amakusaensis</name>
    <dbReference type="NCBI Taxonomy" id="67271"/>
    <lineage>
        <taxon>Bacteria</taxon>
        <taxon>Bacillati</taxon>
        <taxon>Actinomycetota</taxon>
        <taxon>Actinomycetes</taxon>
        <taxon>Kitasatosporales</taxon>
        <taxon>Streptomycetaceae</taxon>
        <taxon>Streptomyces</taxon>
    </lineage>
</organism>
<proteinExistence type="predicted"/>
<evidence type="ECO:0000313" key="3">
    <source>
        <dbReference type="Proteomes" id="UP001596160"/>
    </source>
</evidence>
<dbReference type="GO" id="GO:0005524">
    <property type="term" value="F:ATP binding"/>
    <property type="evidence" value="ECO:0007669"/>
    <property type="project" value="UniProtKB-KW"/>
</dbReference>
<keyword evidence="3" id="KW-1185">Reference proteome</keyword>
<keyword evidence="2" id="KW-0067">ATP-binding</keyword>
<name>A0ABW0AGK3_9ACTN</name>
<dbReference type="EMBL" id="JBHSKP010000007">
    <property type="protein sequence ID" value="MFC5152763.1"/>
    <property type="molecule type" value="Genomic_DNA"/>
</dbReference>
<evidence type="ECO:0000256" key="1">
    <source>
        <dbReference type="SAM" id="SignalP"/>
    </source>
</evidence>
<accession>A0ABW0AGK3</accession>
<comment type="caution">
    <text evidence="2">The sequence shown here is derived from an EMBL/GenBank/DDBJ whole genome shotgun (WGS) entry which is preliminary data.</text>
</comment>
<evidence type="ECO:0000313" key="2">
    <source>
        <dbReference type="EMBL" id="MFC5152763.1"/>
    </source>
</evidence>
<dbReference type="RefSeq" id="WP_344479079.1">
    <property type="nucleotide sequence ID" value="NZ_BAAASB010000011.1"/>
</dbReference>
<keyword evidence="1" id="KW-0732">Signal</keyword>
<sequence length="145" mass="13412">MKQSAARTLGVAALGAAFVAAGAGAATAAPAPFPDSASSLDTVSSTLPAPELLSSVPAGPESLAGAQSALTTSTATLPGTLQGAGQRALAPGAPTEAVTGLLGGLPVQQLTQTLPTGGLPTGALPTGALPTAGLPLVGGLLGGAV</sequence>
<feature type="signal peptide" evidence="1">
    <location>
        <begin position="1"/>
        <end position="28"/>
    </location>
</feature>
<keyword evidence="2" id="KW-0547">Nucleotide-binding</keyword>
<dbReference type="Proteomes" id="UP001596160">
    <property type="component" value="Unassembled WGS sequence"/>
</dbReference>